<proteinExistence type="predicted"/>
<feature type="region of interest" description="Disordered" evidence="1">
    <location>
        <begin position="1"/>
        <end position="181"/>
    </location>
</feature>
<feature type="region of interest" description="Disordered" evidence="1">
    <location>
        <begin position="234"/>
        <end position="269"/>
    </location>
</feature>
<organism evidence="2 3">
    <name type="scientific">Moelleriella libera RCEF 2490</name>
    <dbReference type="NCBI Taxonomy" id="1081109"/>
    <lineage>
        <taxon>Eukaryota</taxon>
        <taxon>Fungi</taxon>
        <taxon>Dikarya</taxon>
        <taxon>Ascomycota</taxon>
        <taxon>Pezizomycotina</taxon>
        <taxon>Sordariomycetes</taxon>
        <taxon>Hypocreomycetidae</taxon>
        <taxon>Hypocreales</taxon>
        <taxon>Clavicipitaceae</taxon>
        <taxon>Moelleriella</taxon>
    </lineage>
</organism>
<evidence type="ECO:0000313" key="3">
    <source>
        <dbReference type="Proteomes" id="UP000078544"/>
    </source>
</evidence>
<gene>
    <name evidence="2" type="ORF">AAL_06145</name>
</gene>
<name>A0A167ZDK2_9HYPO</name>
<feature type="compositionally biased region" description="Acidic residues" evidence="1">
    <location>
        <begin position="167"/>
        <end position="181"/>
    </location>
</feature>
<dbReference type="AlphaFoldDB" id="A0A167ZDK2"/>
<feature type="compositionally biased region" description="Polar residues" evidence="1">
    <location>
        <begin position="30"/>
        <end position="46"/>
    </location>
</feature>
<dbReference type="Proteomes" id="UP000078544">
    <property type="component" value="Unassembled WGS sequence"/>
</dbReference>
<evidence type="ECO:0000256" key="1">
    <source>
        <dbReference type="SAM" id="MobiDB-lite"/>
    </source>
</evidence>
<sequence length="286" mass="31427">MASLTPSKATPKRKRDEDTAFTSPVKFSFDISNPELTKDGSASPQSKVAHRFRGLALESGGGVLNDDDLHDSPQSRKRQKPGQFVNDAEATEHQILESSPCPSLRSSPLVGSKTRAATADRPLTPNPSHGKDAMAPEQGFAPCEETTSPKPRHGELPTLSLTGSAQNDEDSEGTEDEDDVVDPVRAALTWREDEITIYDPNDEDDDGTGINGIGFKPTPALAHARALRRRQQMAEYRKREEGDARARRSQRRSGDIVLSAQSKKKSTARRVRFIDTERHNMVVTTQ</sequence>
<keyword evidence="3" id="KW-1185">Reference proteome</keyword>
<dbReference type="OrthoDB" id="5391950at2759"/>
<reference evidence="2 3" key="1">
    <citation type="journal article" date="2016" name="Genome Biol. Evol.">
        <title>Divergent and convergent evolution of fungal pathogenicity.</title>
        <authorList>
            <person name="Shang Y."/>
            <person name="Xiao G."/>
            <person name="Zheng P."/>
            <person name="Cen K."/>
            <person name="Zhan S."/>
            <person name="Wang C."/>
        </authorList>
    </citation>
    <scope>NUCLEOTIDE SEQUENCE [LARGE SCALE GENOMIC DNA]</scope>
    <source>
        <strain evidence="2 3">RCEF 2490</strain>
    </source>
</reference>
<feature type="compositionally biased region" description="Low complexity" evidence="1">
    <location>
        <begin position="96"/>
        <end position="109"/>
    </location>
</feature>
<feature type="compositionally biased region" description="Basic and acidic residues" evidence="1">
    <location>
        <begin position="235"/>
        <end position="246"/>
    </location>
</feature>
<evidence type="ECO:0000313" key="2">
    <source>
        <dbReference type="EMBL" id="KZZ92519.1"/>
    </source>
</evidence>
<comment type="caution">
    <text evidence="2">The sequence shown here is derived from an EMBL/GenBank/DDBJ whole genome shotgun (WGS) entry which is preliminary data.</text>
</comment>
<dbReference type="EMBL" id="AZGY01000015">
    <property type="protein sequence ID" value="KZZ92519.1"/>
    <property type="molecule type" value="Genomic_DNA"/>
</dbReference>
<protein>
    <submittedName>
        <fullName evidence="2">Uncharacterized protein</fullName>
    </submittedName>
</protein>
<accession>A0A167ZDK2</accession>